<proteinExistence type="predicted"/>
<evidence type="ECO:0000313" key="2">
    <source>
        <dbReference type="Proteomes" id="UP001552299"/>
    </source>
</evidence>
<comment type="caution">
    <text evidence="1">The sequence shown here is derived from an EMBL/GenBank/DDBJ whole genome shotgun (WGS) entry which is preliminary data.</text>
</comment>
<keyword evidence="2" id="KW-1185">Reference proteome</keyword>
<dbReference type="AlphaFoldDB" id="A0ABD0VGV7"/>
<name>A0ABD0VGV7_DENTH</name>
<dbReference type="EMBL" id="JANQDX010000007">
    <property type="protein sequence ID" value="KAL0921822.1"/>
    <property type="molecule type" value="Genomic_DNA"/>
</dbReference>
<protein>
    <submittedName>
        <fullName evidence="1">Uncharacterized protein</fullName>
    </submittedName>
</protein>
<accession>A0ABD0VGV7</accession>
<dbReference type="Proteomes" id="UP001552299">
    <property type="component" value="Unassembled WGS sequence"/>
</dbReference>
<evidence type="ECO:0000313" key="1">
    <source>
        <dbReference type="EMBL" id="KAL0921822.1"/>
    </source>
</evidence>
<reference evidence="1 2" key="1">
    <citation type="journal article" date="2024" name="Plant Biotechnol. J.">
        <title>Dendrobium thyrsiflorum genome and its molecular insights into genes involved in important horticultural traits.</title>
        <authorList>
            <person name="Chen B."/>
            <person name="Wang J.Y."/>
            <person name="Zheng P.J."/>
            <person name="Li K.L."/>
            <person name="Liang Y.M."/>
            <person name="Chen X.F."/>
            <person name="Zhang C."/>
            <person name="Zhao X."/>
            <person name="He X."/>
            <person name="Zhang G.Q."/>
            <person name="Liu Z.J."/>
            <person name="Xu Q."/>
        </authorList>
    </citation>
    <scope>NUCLEOTIDE SEQUENCE [LARGE SCALE GENOMIC DNA]</scope>
    <source>
        <strain evidence="1">GZMU011</strain>
    </source>
</reference>
<sequence length="68" mass="7860">MARTTKSARREKTEIIISPKIRKILLTFLYRRTEIMRAIAVKKLMRAGQEYADFNVDEVAADRPTSSC</sequence>
<gene>
    <name evidence="1" type="ORF">M5K25_008934</name>
</gene>
<organism evidence="1 2">
    <name type="scientific">Dendrobium thyrsiflorum</name>
    <name type="common">Pinecone-like raceme dendrobium</name>
    <name type="synonym">Orchid</name>
    <dbReference type="NCBI Taxonomy" id="117978"/>
    <lineage>
        <taxon>Eukaryota</taxon>
        <taxon>Viridiplantae</taxon>
        <taxon>Streptophyta</taxon>
        <taxon>Embryophyta</taxon>
        <taxon>Tracheophyta</taxon>
        <taxon>Spermatophyta</taxon>
        <taxon>Magnoliopsida</taxon>
        <taxon>Liliopsida</taxon>
        <taxon>Asparagales</taxon>
        <taxon>Orchidaceae</taxon>
        <taxon>Epidendroideae</taxon>
        <taxon>Malaxideae</taxon>
        <taxon>Dendrobiinae</taxon>
        <taxon>Dendrobium</taxon>
    </lineage>
</organism>